<dbReference type="GO" id="GO:0015935">
    <property type="term" value="C:small ribosomal subunit"/>
    <property type="evidence" value="ECO:0007669"/>
    <property type="project" value="InterPro"/>
</dbReference>
<organism evidence="10 11">
    <name type="scientific">Candidatus Methanoperedens nitratireducens</name>
    <dbReference type="NCBI Taxonomy" id="1392998"/>
    <lineage>
        <taxon>Archaea</taxon>
        <taxon>Methanobacteriati</taxon>
        <taxon>Methanobacteriota</taxon>
        <taxon>Stenosarchaea group</taxon>
        <taxon>Methanomicrobia</taxon>
        <taxon>Methanosarcinales</taxon>
        <taxon>ANME-2 cluster</taxon>
        <taxon>Candidatus Methanoperedentaceae</taxon>
        <taxon>Candidatus Methanoperedens</taxon>
    </lineage>
</organism>
<dbReference type="STRING" id="1392998.ANME2D_02425"/>
<dbReference type="PROSITE" id="PS00632">
    <property type="entry name" value="RIBOSOMAL_S4"/>
    <property type="match status" value="1"/>
</dbReference>
<dbReference type="Proteomes" id="UP000218615">
    <property type="component" value="Unassembled WGS sequence"/>
</dbReference>
<dbReference type="SUPFAM" id="SSF55174">
    <property type="entry name" value="Alpha-L RNA-binding motif"/>
    <property type="match status" value="1"/>
</dbReference>
<dbReference type="AlphaFoldDB" id="A0A284VQ53"/>
<dbReference type="GO" id="GO:0003735">
    <property type="term" value="F:structural constituent of ribosome"/>
    <property type="evidence" value="ECO:0007669"/>
    <property type="project" value="InterPro"/>
</dbReference>
<comment type="function">
    <text evidence="7">With S5 and S12 plays an important role in translational accuracy.</text>
</comment>
<dbReference type="Pfam" id="PF01479">
    <property type="entry name" value="S4"/>
    <property type="match status" value="1"/>
</dbReference>
<dbReference type="SMART" id="SM00363">
    <property type="entry name" value="S4"/>
    <property type="match status" value="1"/>
</dbReference>
<dbReference type="CDD" id="cd00165">
    <property type="entry name" value="S4"/>
    <property type="match status" value="1"/>
</dbReference>
<dbReference type="EMBL" id="FZMP01000178">
    <property type="protein sequence ID" value="SNQ61348.1"/>
    <property type="molecule type" value="Genomic_DNA"/>
</dbReference>
<evidence type="ECO:0000259" key="9">
    <source>
        <dbReference type="SMART" id="SM01390"/>
    </source>
</evidence>
<feature type="domain" description="Small ribosomal subunit protein uS4 N-terminal" evidence="9">
    <location>
        <begin position="2"/>
        <end position="107"/>
    </location>
</feature>
<dbReference type="NCBIfam" id="TIGR01018">
    <property type="entry name" value="uS4_arch"/>
    <property type="match status" value="1"/>
</dbReference>
<dbReference type="PANTHER" id="PTHR11831">
    <property type="entry name" value="30S 40S RIBOSOMAL PROTEIN"/>
    <property type="match status" value="1"/>
</dbReference>
<evidence type="ECO:0000256" key="4">
    <source>
        <dbReference type="ARBA" id="ARBA00022980"/>
    </source>
</evidence>
<evidence type="ECO:0000259" key="8">
    <source>
        <dbReference type="SMART" id="SM00363"/>
    </source>
</evidence>
<evidence type="ECO:0000256" key="3">
    <source>
        <dbReference type="ARBA" id="ARBA00022884"/>
    </source>
</evidence>
<evidence type="ECO:0000313" key="11">
    <source>
        <dbReference type="Proteomes" id="UP000218615"/>
    </source>
</evidence>
<dbReference type="Gene3D" id="3.10.290.10">
    <property type="entry name" value="RNA-binding S4 domain"/>
    <property type="match status" value="1"/>
</dbReference>
<keyword evidence="3 7" id="KW-0694">RNA-binding</keyword>
<accession>A0A284VQ53</accession>
<dbReference type="PANTHER" id="PTHR11831:SF5">
    <property type="entry name" value="40S RIBOSOMAL PROTEIN S9"/>
    <property type="match status" value="1"/>
</dbReference>
<evidence type="ECO:0000256" key="1">
    <source>
        <dbReference type="ARBA" id="ARBA00007465"/>
    </source>
</evidence>
<dbReference type="InterPro" id="IPR022801">
    <property type="entry name" value="Ribosomal_uS4"/>
</dbReference>
<dbReference type="InterPro" id="IPR022802">
    <property type="entry name" value="Ribosomal_uS4_arc"/>
</dbReference>
<dbReference type="GO" id="GO:0042274">
    <property type="term" value="P:ribosomal small subunit biogenesis"/>
    <property type="evidence" value="ECO:0007669"/>
    <property type="project" value="TreeGrafter"/>
</dbReference>
<protein>
    <recommendedName>
        <fullName evidence="7">Small ribosomal subunit protein uS4</fullName>
    </recommendedName>
</protein>
<dbReference type="NCBIfam" id="NF003139">
    <property type="entry name" value="PRK04051.1"/>
    <property type="match status" value="1"/>
</dbReference>
<gene>
    <name evidence="10" type="primary">rps</name>
    <name evidence="7" type="synonym">rps4</name>
    <name evidence="10" type="ORF">MNV_330016</name>
</gene>
<dbReference type="GO" id="GO:0019843">
    <property type="term" value="F:rRNA binding"/>
    <property type="evidence" value="ECO:0007669"/>
    <property type="project" value="UniProtKB-UniRule"/>
</dbReference>
<dbReference type="InterPro" id="IPR018079">
    <property type="entry name" value="Ribosomal_uS4_CS"/>
</dbReference>
<dbReference type="InterPro" id="IPR002942">
    <property type="entry name" value="S4_RNA-bd"/>
</dbReference>
<dbReference type="InterPro" id="IPR005710">
    <property type="entry name" value="Ribosomal_uS4_euk/arc"/>
</dbReference>
<sequence length="204" mass="22883">MGYPGKNRKSYDTPKHPWQAARMAGEVELITRYGLRNKKEVWKAHSGLKNYRELARKLLAESAKGKLSGNVKTDADNILNRLKRYGLLKTDAVLDDILSLEVTNFLDRRLQTQVHKQGLANTVKQARQFIVHGHISVEGRKVTVPGYLVSMEEEMQLSYYGSSPLSSDAHPSRPAQVVKEKVAETVKPVQVADEAKAAETRMEA</sequence>
<name>A0A284VQ53_9EURY</name>
<keyword evidence="2 7" id="KW-0699">rRNA-binding</keyword>
<evidence type="ECO:0000256" key="2">
    <source>
        <dbReference type="ARBA" id="ARBA00022730"/>
    </source>
</evidence>
<evidence type="ECO:0000256" key="5">
    <source>
        <dbReference type="ARBA" id="ARBA00023274"/>
    </source>
</evidence>
<proteinExistence type="inferred from homology"/>
<dbReference type="OrthoDB" id="10429at2157"/>
<dbReference type="PROSITE" id="PS50889">
    <property type="entry name" value="S4"/>
    <property type="match status" value="1"/>
</dbReference>
<evidence type="ECO:0000313" key="10">
    <source>
        <dbReference type="EMBL" id="SNQ61348.1"/>
    </source>
</evidence>
<keyword evidence="11" id="KW-1185">Reference proteome</keyword>
<dbReference type="InterPro" id="IPR036986">
    <property type="entry name" value="S4_RNA-bd_sf"/>
</dbReference>
<keyword evidence="4 7" id="KW-0689">Ribosomal protein</keyword>
<dbReference type="HAMAP" id="MF_01306_A">
    <property type="entry name" value="Ribosomal_uS4_A"/>
    <property type="match status" value="1"/>
</dbReference>
<dbReference type="RefSeq" id="WP_096206048.1">
    <property type="nucleotide sequence ID" value="NZ_FZMP01000178.1"/>
</dbReference>
<dbReference type="FunFam" id="3.10.290.10:FF:000026">
    <property type="entry name" value="30S ribosomal protein S4"/>
    <property type="match status" value="1"/>
</dbReference>
<feature type="domain" description="RNA-binding S4" evidence="8">
    <location>
        <begin position="108"/>
        <end position="170"/>
    </location>
</feature>
<comment type="subunit">
    <text evidence="6 7">Part of the 30S ribosomal subunit. Contacts protein S5. The interaction surface between S4 and S5 is involved in control of translational fidelity.</text>
</comment>
<dbReference type="InterPro" id="IPR001912">
    <property type="entry name" value="Ribosomal_uS4_N"/>
</dbReference>
<comment type="function">
    <text evidence="7">One of the primary rRNA binding proteins, it binds directly to 16S rRNA where it nucleates assembly of the body of the 30S subunit.</text>
</comment>
<evidence type="ECO:0000256" key="6">
    <source>
        <dbReference type="ARBA" id="ARBA00025813"/>
    </source>
</evidence>
<dbReference type="GO" id="GO:0006412">
    <property type="term" value="P:translation"/>
    <property type="evidence" value="ECO:0007669"/>
    <property type="project" value="UniProtKB-UniRule"/>
</dbReference>
<keyword evidence="5 7" id="KW-0687">Ribonucleoprotein</keyword>
<reference evidence="11" key="1">
    <citation type="submission" date="2017-06" db="EMBL/GenBank/DDBJ databases">
        <authorList>
            <person name="Cremers G."/>
        </authorList>
    </citation>
    <scope>NUCLEOTIDE SEQUENCE [LARGE SCALE GENOMIC DNA]</scope>
</reference>
<comment type="similarity">
    <text evidence="1 7">Belongs to the universal ribosomal protein uS4 family.</text>
</comment>
<evidence type="ECO:0000256" key="7">
    <source>
        <dbReference type="HAMAP-Rule" id="MF_01306"/>
    </source>
</evidence>
<dbReference type="SMART" id="SM01390">
    <property type="entry name" value="Ribosomal_S4"/>
    <property type="match status" value="1"/>
</dbReference>